<feature type="chain" id="PRO_5012055832" evidence="2">
    <location>
        <begin position="21"/>
        <end position="136"/>
    </location>
</feature>
<evidence type="ECO:0000256" key="2">
    <source>
        <dbReference type="SAM" id="SignalP"/>
    </source>
</evidence>
<dbReference type="KEGG" id="aqu:109580717"/>
<keyword evidence="2" id="KW-0732">Signal</keyword>
<reference evidence="3" key="2">
    <citation type="submission" date="2017-05" db="UniProtKB">
        <authorList>
            <consortium name="EnsemblMetazoa"/>
        </authorList>
    </citation>
    <scope>IDENTIFICATION</scope>
</reference>
<evidence type="ECO:0000313" key="3">
    <source>
        <dbReference type="EnsemblMetazoa" id="Aqu2.1.37495_001"/>
    </source>
</evidence>
<dbReference type="AlphaFoldDB" id="A0A1X7VB18"/>
<sequence length="136" mass="15701">MKSFLFLVALMMCAIATAMAPIVMEKKPNHFKQYKVMSHGDLTDQNKDRKASIGSGWWTLGEKKQPKDTKGEPEDNEPGDVPDVWRPKPIVKRKIYNECYHPVSNQRIHHGSYSYHKESCLMCMCPFGRMKCEYAC</sequence>
<dbReference type="EnsemblMetazoa" id="XM_019994199.1">
    <property type="protein sequence ID" value="XP_019849758.1"/>
    <property type="gene ID" value="LOC109580717"/>
</dbReference>
<gene>
    <name evidence="3" type="primary">109580717</name>
</gene>
<reference evidence="4" key="1">
    <citation type="journal article" date="2010" name="Nature">
        <title>The Amphimedon queenslandica genome and the evolution of animal complexity.</title>
        <authorList>
            <person name="Srivastava M."/>
            <person name="Simakov O."/>
            <person name="Chapman J."/>
            <person name="Fahey B."/>
            <person name="Gauthier M.E."/>
            <person name="Mitros T."/>
            <person name="Richards G.S."/>
            <person name="Conaco C."/>
            <person name="Dacre M."/>
            <person name="Hellsten U."/>
            <person name="Larroux C."/>
            <person name="Putnam N.H."/>
            <person name="Stanke M."/>
            <person name="Adamska M."/>
            <person name="Darling A."/>
            <person name="Degnan S.M."/>
            <person name="Oakley T.H."/>
            <person name="Plachetzki D.C."/>
            <person name="Zhai Y."/>
            <person name="Adamski M."/>
            <person name="Calcino A."/>
            <person name="Cummins S.F."/>
            <person name="Goodstein D.M."/>
            <person name="Harris C."/>
            <person name="Jackson D.J."/>
            <person name="Leys S.P."/>
            <person name="Shu S."/>
            <person name="Woodcroft B.J."/>
            <person name="Vervoort M."/>
            <person name="Kosik K.S."/>
            <person name="Manning G."/>
            <person name="Degnan B.M."/>
            <person name="Rokhsar D.S."/>
        </authorList>
    </citation>
    <scope>NUCLEOTIDE SEQUENCE [LARGE SCALE GENOMIC DNA]</scope>
</reference>
<dbReference type="InParanoid" id="A0A1X7VB18"/>
<feature type="signal peptide" evidence="2">
    <location>
        <begin position="1"/>
        <end position="20"/>
    </location>
</feature>
<dbReference type="EnsemblMetazoa" id="Aqu2.1.37495_001">
    <property type="protein sequence ID" value="Aqu2.1.37495_001"/>
    <property type="gene ID" value="Aqu2.1.37495"/>
</dbReference>
<keyword evidence="4" id="KW-1185">Reference proteome</keyword>
<protein>
    <submittedName>
        <fullName evidence="3">Uncharacterized protein</fullName>
    </submittedName>
</protein>
<evidence type="ECO:0000256" key="1">
    <source>
        <dbReference type="SAM" id="MobiDB-lite"/>
    </source>
</evidence>
<evidence type="ECO:0000313" key="4">
    <source>
        <dbReference type="Proteomes" id="UP000007879"/>
    </source>
</evidence>
<proteinExistence type="predicted"/>
<feature type="region of interest" description="Disordered" evidence="1">
    <location>
        <begin position="43"/>
        <end position="85"/>
    </location>
</feature>
<name>A0A1X7VB18_AMPQE</name>
<feature type="compositionally biased region" description="Basic and acidic residues" evidence="1">
    <location>
        <begin position="61"/>
        <end position="73"/>
    </location>
</feature>
<accession>A0A1X7VB18</accession>
<organism evidence="3">
    <name type="scientific">Amphimedon queenslandica</name>
    <name type="common">Sponge</name>
    <dbReference type="NCBI Taxonomy" id="400682"/>
    <lineage>
        <taxon>Eukaryota</taxon>
        <taxon>Metazoa</taxon>
        <taxon>Porifera</taxon>
        <taxon>Demospongiae</taxon>
        <taxon>Heteroscleromorpha</taxon>
        <taxon>Haplosclerida</taxon>
        <taxon>Niphatidae</taxon>
        <taxon>Amphimedon</taxon>
    </lineage>
</organism>
<dbReference type="Proteomes" id="UP000007879">
    <property type="component" value="Unassembled WGS sequence"/>
</dbReference>